<keyword evidence="3" id="KW-1185">Reference proteome</keyword>
<gene>
    <name evidence="2" type="ORF">PT974_10093</name>
</gene>
<feature type="compositionally biased region" description="Basic and acidic residues" evidence="1">
    <location>
        <begin position="356"/>
        <end position="372"/>
    </location>
</feature>
<feature type="compositionally biased region" description="Pro residues" evidence="1">
    <location>
        <begin position="557"/>
        <end position="566"/>
    </location>
</feature>
<dbReference type="EMBL" id="JAVFKD010000015">
    <property type="protein sequence ID" value="KAK5988607.1"/>
    <property type="molecule type" value="Genomic_DNA"/>
</dbReference>
<reference evidence="2 3" key="1">
    <citation type="submission" date="2024-01" db="EMBL/GenBank/DDBJ databases">
        <title>Complete genome of Cladobotryum mycophilum ATHUM6906.</title>
        <authorList>
            <person name="Christinaki A.C."/>
            <person name="Myridakis A.I."/>
            <person name="Kouvelis V.N."/>
        </authorList>
    </citation>
    <scope>NUCLEOTIDE SEQUENCE [LARGE SCALE GENOMIC DNA]</scope>
    <source>
        <strain evidence="2 3">ATHUM6906</strain>
    </source>
</reference>
<feature type="region of interest" description="Disordered" evidence="1">
    <location>
        <begin position="122"/>
        <end position="187"/>
    </location>
</feature>
<feature type="region of interest" description="Disordered" evidence="1">
    <location>
        <begin position="1"/>
        <end position="70"/>
    </location>
</feature>
<accession>A0ABR0S9S9</accession>
<feature type="region of interest" description="Disordered" evidence="1">
    <location>
        <begin position="621"/>
        <end position="650"/>
    </location>
</feature>
<feature type="compositionally biased region" description="Low complexity" evidence="1">
    <location>
        <begin position="567"/>
        <end position="577"/>
    </location>
</feature>
<evidence type="ECO:0000256" key="1">
    <source>
        <dbReference type="SAM" id="MobiDB-lite"/>
    </source>
</evidence>
<organism evidence="2 3">
    <name type="scientific">Cladobotryum mycophilum</name>
    <dbReference type="NCBI Taxonomy" id="491253"/>
    <lineage>
        <taxon>Eukaryota</taxon>
        <taxon>Fungi</taxon>
        <taxon>Dikarya</taxon>
        <taxon>Ascomycota</taxon>
        <taxon>Pezizomycotina</taxon>
        <taxon>Sordariomycetes</taxon>
        <taxon>Hypocreomycetidae</taxon>
        <taxon>Hypocreales</taxon>
        <taxon>Hypocreaceae</taxon>
        <taxon>Cladobotryum</taxon>
    </lineage>
</organism>
<evidence type="ECO:0000313" key="3">
    <source>
        <dbReference type="Proteomes" id="UP001338125"/>
    </source>
</evidence>
<feature type="compositionally biased region" description="Pro residues" evidence="1">
    <location>
        <begin position="485"/>
        <end position="496"/>
    </location>
</feature>
<proteinExistence type="predicted"/>
<feature type="region of interest" description="Disordered" evidence="1">
    <location>
        <begin position="88"/>
        <end position="109"/>
    </location>
</feature>
<feature type="compositionally biased region" description="Polar residues" evidence="1">
    <location>
        <begin position="57"/>
        <end position="66"/>
    </location>
</feature>
<sequence length="650" mass="70362">MVSFFGLRFGSDKKKLMYRKQSDKKQPPQQQQQTDQNGEGQHGGHNFSRPQRPLSRPGTSNSTTGRHLNWRTAYTDVPAATSMIDLSASRRQPSLGNTGQFPAVPVSRPWMKSNGSTTSLVMPEPFGNHGTRPGTPSRPNGTRKSEWVNPLDVHFCKDPASSTRPGSSSGSNDAKYKSPLGQFQFGAHGDAEGRMTMEMDQDIMDNDNGYPSPPHSIESGELRPSISVTSTNHHNLTISTGFGNGFGPAPLPSPVPSAPRTSEDKGEIPVIRNVKAKRDTLTFLSPRRTSFTMAIEEADKERHRLQQHPVEGLAGNFSEFDFGNHFGGDMVRKTSAAGSLGIELVESPVEMAEPNPFKKDWAMGHGPSESRDTASTGLQPHEQSPRPRTAPMGNTWPQPSGRPETASSNGTTQQYARGPSPVGPRAQPDPDAGLFGRTPPKGFNSRIALETRIRGPLKSLRPLTIATQSPYMDVGAKSPRSELTPGPPADRPPPSPLASKTPMEGDFPVIKGLPRGRLPTRPSIIFTNQQGDESGGLSLPVWDFNRVEARHSAMPAPLSPSKPPSSPSWTNPTPTSTMAPRLPSPTFPSLEKAISSTSVDLAKSFEIDFDLPQTSPLTCDFSMFDPEASPSSHGSPRRTGANSEVRHVYL</sequence>
<feature type="compositionally biased region" description="Polar residues" evidence="1">
    <location>
        <begin position="405"/>
        <end position="415"/>
    </location>
</feature>
<feature type="compositionally biased region" description="Polar residues" evidence="1">
    <location>
        <begin position="89"/>
        <end position="100"/>
    </location>
</feature>
<feature type="region of interest" description="Disordered" evidence="1">
    <location>
        <begin position="553"/>
        <end position="586"/>
    </location>
</feature>
<feature type="compositionally biased region" description="Low complexity" evidence="1">
    <location>
        <begin position="27"/>
        <end position="36"/>
    </location>
</feature>
<feature type="region of interest" description="Disordered" evidence="1">
    <location>
        <begin position="202"/>
        <end position="221"/>
    </location>
</feature>
<feature type="region of interest" description="Disordered" evidence="1">
    <location>
        <begin position="355"/>
        <end position="446"/>
    </location>
</feature>
<evidence type="ECO:0000313" key="2">
    <source>
        <dbReference type="EMBL" id="KAK5988607.1"/>
    </source>
</evidence>
<name>A0ABR0S9S9_9HYPO</name>
<feature type="compositionally biased region" description="Low complexity" evidence="1">
    <location>
        <begin position="161"/>
        <end position="171"/>
    </location>
</feature>
<protein>
    <submittedName>
        <fullName evidence="2">Uncharacterized protein</fullName>
    </submittedName>
</protein>
<feature type="compositionally biased region" description="Polar residues" evidence="1">
    <location>
        <begin position="373"/>
        <end position="382"/>
    </location>
</feature>
<feature type="region of interest" description="Disordered" evidence="1">
    <location>
        <begin position="242"/>
        <end position="267"/>
    </location>
</feature>
<feature type="region of interest" description="Disordered" evidence="1">
    <location>
        <begin position="468"/>
        <end position="507"/>
    </location>
</feature>
<comment type="caution">
    <text evidence="2">The sequence shown here is derived from an EMBL/GenBank/DDBJ whole genome shotgun (WGS) entry which is preliminary data.</text>
</comment>
<feature type="compositionally biased region" description="Basic and acidic residues" evidence="1">
    <location>
        <begin position="10"/>
        <end position="26"/>
    </location>
</feature>
<dbReference type="Proteomes" id="UP001338125">
    <property type="component" value="Unassembled WGS sequence"/>
</dbReference>